<gene>
    <name evidence="1" type="ORF">S01H1_81246</name>
</gene>
<reference evidence="1" key="1">
    <citation type="journal article" date="2014" name="Front. Microbiol.">
        <title>High frequency of phylogenetically diverse reductive dehalogenase-homologous genes in deep subseafloor sedimentary metagenomes.</title>
        <authorList>
            <person name="Kawai M."/>
            <person name="Futagami T."/>
            <person name="Toyoda A."/>
            <person name="Takaki Y."/>
            <person name="Nishi S."/>
            <person name="Hori S."/>
            <person name="Arai W."/>
            <person name="Tsubouchi T."/>
            <person name="Morono Y."/>
            <person name="Uchiyama I."/>
            <person name="Ito T."/>
            <person name="Fujiyama A."/>
            <person name="Inagaki F."/>
            <person name="Takami H."/>
        </authorList>
    </citation>
    <scope>NUCLEOTIDE SEQUENCE</scope>
    <source>
        <strain evidence="1">Expedition CK06-06</strain>
    </source>
</reference>
<dbReference type="EMBL" id="BARS01054954">
    <property type="protein sequence ID" value="GAG52708.1"/>
    <property type="molecule type" value="Genomic_DNA"/>
</dbReference>
<organism evidence="1">
    <name type="scientific">marine sediment metagenome</name>
    <dbReference type="NCBI Taxonomy" id="412755"/>
    <lineage>
        <taxon>unclassified sequences</taxon>
        <taxon>metagenomes</taxon>
        <taxon>ecological metagenomes</taxon>
    </lineage>
</organism>
<dbReference type="AlphaFoldDB" id="X0YWM1"/>
<proteinExistence type="predicted"/>
<protein>
    <submittedName>
        <fullName evidence="1">Uncharacterized protein</fullName>
    </submittedName>
</protein>
<evidence type="ECO:0000313" key="1">
    <source>
        <dbReference type="EMBL" id="GAG52708.1"/>
    </source>
</evidence>
<name>X0YWM1_9ZZZZ</name>
<comment type="caution">
    <text evidence="1">The sequence shown here is derived from an EMBL/GenBank/DDBJ whole genome shotgun (WGS) entry which is preliminary data.</text>
</comment>
<accession>X0YWM1</accession>
<sequence length="59" mass="6601">MKGGGLYRVKGGWVKIYYFSYLIDAESDHPAGKVVEHPPVDTLISAQNQHPLHRVILTP</sequence>